<evidence type="ECO:0000256" key="2">
    <source>
        <dbReference type="ARBA" id="ARBA00004496"/>
    </source>
</evidence>
<keyword evidence="7 11" id="KW-0132">Cell division</keyword>
<comment type="subcellular location">
    <subcellularLocation>
        <location evidence="1">Chromosome</location>
    </subcellularLocation>
    <subcellularLocation>
        <location evidence="2">Cytoplasm</location>
    </subcellularLocation>
</comment>
<feature type="compositionally biased region" description="Acidic residues" evidence="12">
    <location>
        <begin position="718"/>
        <end position="729"/>
    </location>
</feature>
<evidence type="ECO:0000256" key="3">
    <source>
        <dbReference type="ARBA" id="ARBA00009471"/>
    </source>
</evidence>
<evidence type="ECO:0000256" key="6">
    <source>
        <dbReference type="ARBA" id="ARBA00022490"/>
    </source>
</evidence>
<feature type="compositionally biased region" description="Acidic residues" evidence="12">
    <location>
        <begin position="201"/>
        <end position="216"/>
    </location>
</feature>
<organism evidence="13 14">
    <name type="scientific">Mycena albidolilacea</name>
    <dbReference type="NCBI Taxonomy" id="1033008"/>
    <lineage>
        <taxon>Eukaryota</taxon>
        <taxon>Fungi</taxon>
        <taxon>Dikarya</taxon>
        <taxon>Basidiomycota</taxon>
        <taxon>Agaricomycotina</taxon>
        <taxon>Agaricomycetes</taxon>
        <taxon>Agaricomycetidae</taxon>
        <taxon>Agaricales</taxon>
        <taxon>Marasmiineae</taxon>
        <taxon>Mycenaceae</taxon>
        <taxon>Mycena</taxon>
    </lineage>
</organism>
<evidence type="ECO:0000256" key="10">
    <source>
        <dbReference type="ARBA" id="ARBA00023306"/>
    </source>
</evidence>
<comment type="function">
    <text evidence="11">Regulatory subunit of the condensin complex, a complex required for conversion of interphase chromatin into mitotic-like condense chromosomes.</text>
</comment>
<evidence type="ECO:0000256" key="9">
    <source>
        <dbReference type="ARBA" id="ARBA00023067"/>
    </source>
</evidence>
<keyword evidence="5" id="KW-0158">Chromosome</keyword>
<keyword evidence="10 11" id="KW-0131">Cell cycle</keyword>
<sequence length="819" mass="89798">MARNGGSQPLYADDSDADEQDTPRPQRVAKKRLSDVHDVSFGDSPPRQPLKSRNINDDTAEKRRRRKSTKINIIENAQAGPSSEPANDAETSRTARQKQPLNSVAAPVVEPRAALEILSSNFDEWMKMATDNKINAGNSWNFALIDYFHDMSLLRNDDGNSINFQRASCTLDGCVKIWTSRVDSVGTETGKLLSNLANDGKDEDDDGNGSDNPDEEATAKKKKSHRPAATLAKDPAQLRSKKLDLEFSVDPLFKKTCADFDEGGAQGLLMNHLSLGTGSEAGLRVIFDASDSVGKVDENEDMDEPEEAVDLTELRSQFLPDLAVVEDMEITPSLADFSFSAAGAVDDTTFFQDNTHHFDNDDDDDDDNAGPADYSMNVDENAPPAEDFFVGDEAVNEDYGGDFGGDEYGGSNGSNGSGLASEQGQGMARGPGGMIPFDPRRPPNELVMAMTDADGDGDMMDYFDKNFSKNWAGPEHWKMRKVIRRPDADASAKQGAKPRREKKEAFKLDFTTPAEKDLKELTKELFAPVTGKGAGINLPGTGPAARKSKKKGKDKEKKDDHSLPDDMHFSSRQLVSLFLKPKFQLKMRGHKVRYNEDGDGEVDENFWAQAAADQAAGRNGDDEEGATGGIPFNTQFFHDDDDDGPGFDDGYDDGEGGGPGAEVEPGEQDLLAATQGKTRRVRPEFVNYAKRAKRVDVRKLKDNIWKGLDIVVQKAEDDSSMDVDPDEPTPTDPAEARVFGSVISGLQRSYPREKMEEISTSFCFICLLHLANEQGLKLESTVEESAAPVEMEPEEVQSKKVGNIWDLKIYRDPNATQSA</sequence>
<comment type="similarity">
    <text evidence="3 11">Belongs to the CND2 (condensin subunit 2) family.</text>
</comment>
<evidence type="ECO:0000256" key="7">
    <source>
        <dbReference type="ARBA" id="ARBA00022618"/>
    </source>
</evidence>
<dbReference type="GO" id="GO:0005737">
    <property type="term" value="C:cytoplasm"/>
    <property type="evidence" value="ECO:0007669"/>
    <property type="project" value="UniProtKB-SubCell"/>
</dbReference>
<accession>A0AAD7EY59</accession>
<dbReference type="Pfam" id="PF05786">
    <property type="entry name" value="Cnd2"/>
    <property type="match status" value="1"/>
</dbReference>
<dbReference type="InterPro" id="IPR022816">
    <property type="entry name" value="Condensin_barren_su2"/>
</dbReference>
<evidence type="ECO:0000256" key="11">
    <source>
        <dbReference type="PIRNR" id="PIRNR017126"/>
    </source>
</evidence>
<dbReference type="Proteomes" id="UP001218218">
    <property type="component" value="Unassembled WGS sequence"/>
</dbReference>
<protein>
    <recommendedName>
        <fullName evidence="4 11">Condensin complex subunit 2</fullName>
    </recommendedName>
</protein>
<comment type="caution">
    <text evidence="13">The sequence shown here is derived from an EMBL/GenBank/DDBJ whole genome shotgun (WGS) entry which is preliminary data.</text>
</comment>
<evidence type="ECO:0000256" key="5">
    <source>
        <dbReference type="ARBA" id="ARBA00022454"/>
    </source>
</evidence>
<evidence type="ECO:0000313" key="14">
    <source>
        <dbReference type="Proteomes" id="UP001218218"/>
    </source>
</evidence>
<evidence type="ECO:0000256" key="1">
    <source>
        <dbReference type="ARBA" id="ARBA00004286"/>
    </source>
</evidence>
<dbReference type="GO" id="GO:0051301">
    <property type="term" value="P:cell division"/>
    <property type="evidence" value="ECO:0007669"/>
    <property type="project" value="UniProtKB-KW"/>
</dbReference>
<feature type="region of interest" description="Disordered" evidence="12">
    <location>
        <begin position="354"/>
        <end position="382"/>
    </location>
</feature>
<name>A0AAD7EY59_9AGAR</name>
<feature type="region of interest" description="Disordered" evidence="12">
    <location>
        <begin position="1"/>
        <end position="101"/>
    </location>
</feature>
<evidence type="ECO:0000256" key="8">
    <source>
        <dbReference type="ARBA" id="ARBA00022776"/>
    </source>
</evidence>
<evidence type="ECO:0000256" key="4">
    <source>
        <dbReference type="ARBA" id="ARBA00016065"/>
    </source>
</evidence>
<dbReference type="GO" id="GO:0003682">
    <property type="term" value="F:chromatin binding"/>
    <property type="evidence" value="ECO:0007669"/>
    <property type="project" value="TreeGrafter"/>
</dbReference>
<feature type="region of interest" description="Disordered" evidence="12">
    <location>
        <begin position="716"/>
        <end position="735"/>
    </location>
</feature>
<evidence type="ECO:0000256" key="12">
    <source>
        <dbReference type="SAM" id="MobiDB-lite"/>
    </source>
</evidence>
<dbReference type="PANTHER" id="PTHR13108:SF9">
    <property type="entry name" value="CONDENSIN COMPLEX SUBUNIT 2"/>
    <property type="match status" value="1"/>
</dbReference>
<feature type="compositionally biased region" description="Basic and acidic residues" evidence="12">
    <location>
        <begin position="553"/>
        <end position="567"/>
    </location>
</feature>
<feature type="region of interest" description="Disordered" evidence="12">
    <location>
        <begin position="404"/>
        <end position="426"/>
    </location>
</feature>
<evidence type="ECO:0000313" key="13">
    <source>
        <dbReference type="EMBL" id="KAJ7355578.1"/>
    </source>
</evidence>
<proteinExistence type="inferred from homology"/>
<feature type="region of interest" description="Disordered" evidence="12">
    <location>
        <begin position="637"/>
        <end position="665"/>
    </location>
</feature>
<dbReference type="GO" id="GO:0007076">
    <property type="term" value="P:mitotic chromosome condensation"/>
    <property type="evidence" value="ECO:0007669"/>
    <property type="project" value="InterPro"/>
</dbReference>
<dbReference type="AlphaFoldDB" id="A0AAD7EY59"/>
<keyword evidence="14" id="KW-1185">Reference proteome</keyword>
<keyword evidence="6" id="KW-0963">Cytoplasm</keyword>
<feature type="region of interest" description="Disordered" evidence="12">
    <location>
        <begin position="483"/>
        <end position="505"/>
    </location>
</feature>
<keyword evidence="9 11" id="KW-0226">DNA condensation</keyword>
<keyword evidence="8 11" id="KW-0498">Mitosis</keyword>
<feature type="region of interest" description="Disordered" evidence="12">
    <location>
        <begin position="530"/>
        <end position="567"/>
    </location>
</feature>
<dbReference type="EMBL" id="JARIHO010000009">
    <property type="protein sequence ID" value="KAJ7355578.1"/>
    <property type="molecule type" value="Genomic_DNA"/>
</dbReference>
<dbReference type="PANTHER" id="PTHR13108">
    <property type="entry name" value="CONDENSIN COMPLEX SUBUNIT 2"/>
    <property type="match status" value="1"/>
</dbReference>
<reference evidence="13" key="1">
    <citation type="submission" date="2023-03" db="EMBL/GenBank/DDBJ databases">
        <title>Massive genome expansion in bonnet fungi (Mycena s.s.) driven by repeated elements and novel gene families across ecological guilds.</title>
        <authorList>
            <consortium name="Lawrence Berkeley National Laboratory"/>
            <person name="Harder C.B."/>
            <person name="Miyauchi S."/>
            <person name="Viragh M."/>
            <person name="Kuo A."/>
            <person name="Thoen E."/>
            <person name="Andreopoulos B."/>
            <person name="Lu D."/>
            <person name="Skrede I."/>
            <person name="Drula E."/>
            <person name="Henrissat B."/>
            <person name="Morin E."/>
            <person name="Kohler A."/>
            <person name="Barry K."/>
            <person name="LaButti K."/>
            <person name="Morin E."/>
            <person name="Salamov A."/>
            <person name="Lipzen A."/>
            <person name="Mereny Z."/>
            <person name="Hegedus B."/>
            <person name="Baldrian P."/>
            <person name="Stursova M."/>
            <person name="Weitz H."/>
            <person name="Taylor A."/>
            <person name="Grigoriev I.V."/>
            <person name="Nagy L.G."/>
            <person name="Martin F."/>
            <person name="Kauserud H."/>
        </authorList>
    </citation>
    <scope>NUCLEOTIDE SEQUENCE</scope>
    <source>
        <strain evidence="13">CBHHK002</strain>
    </source>
</reference>
<gene>
    <name evidence="13" type="ORF">DFH08DRAFT_737534</name>
</gene>
<feature type="compositionally biased region" description="Polar residues" evidence="12">
    <location>
        <begin position="92"/>
        <end position="101"/>
    </location>
</feature>
<feature type="compositionally biased region" description="Gly residues" evidence="12">
    <location>
        <begin position="404"/>
        <end position="416"/>
    </location>
</feature>
<feature type="region of interest" description="Disordered" evidence="12">
    <location>
        <begin position="195"/>
        <end position="235"/>
    </location>
</feature>
<dbReference type="PIRSF" id="PIRSF017126">
    <property type="entry name" value="Condensin_H"/>
    <property type="match status" value="1"/>
</dbReference>
<dbReference type="GO" id="GO:0000796">
    <property type="term" value="C:condensin complex"/>
    <property type="evidence" value="ECO:0007669"/>
    <property type="project" value="InterPro"/>
</dbReference>
<feature type="compositionally biased region" description="Acidic residues" evidence="12">
    <location>
        <begin position="639"/>
        <end position="655"/>
    </location>
</feature>